<feature type="compositionally biased region" description="Basic and acidic residues" evidence="1">
    <location>
        <begin position="679"/>
        <end position="715"/>
    </location>
</feature>
<dbReference type="InterPro" id="IPR051162">
    <property type="entry name" value="T4SS_component"/>
</dbReference>
<dbReference type="Gene3D" id="3.40.50.300">
    <property type="entry name" value="P-loop containing nucleotide triphosphate hydrolases"/>
    <property type="match status" value="2"/>
</dbReference>
<gene>
    <name evidence="4" type="ORF">POI8812_02313</name>
</gene>
<dbReference type="InterPro" id="IPR019476">
    <property type="entry name" value="T4SS_TraD_DNA-bd"/>
</dbReference>
<dbReference type="PANTHER" id="PTHR30121:SF6">
    <property type="entry name" value="SLR6007 PROTEIN"/>
    <property type="match status" value="1"/>
</dbReference>
<dbReference type="EMBL" id="OMKW01000003">
    <property type="protein sequence ID" value="SPF29986.1"/>
    <property type="molecule type" value="Genomic_DNA"/>
</dbReference>
<feature type="domain" description="Type IV secretion system coupling protein TraD DNA-binding" evidence="3">
    <location>
        <begin position="231"/>
        <end position="284"/>
    </location>
</feature>
<dbReference type="RefSeq" id="WP_108782715.1">
    <property type="nucleotide sequence ID" value="NZ_OMKW01000003.1"/>
</dbReference>
<name>A0A2R8ACK9_9RHOB</name>
<evidence type="ECO:0000313" key="4">
    <source>
        <dbReference type="EMBL" id="SPF29986.1"/>
    </source>
</evidence>
<organism evidence="4 5">
    <name type="scientific">Pontivivens insulae</name>
    <dbReference type="NCBI Taxonomy" id="1639689"/>
    <lineage>
        <taxon>Bacteria</taxon>
        <taxon>Pseudomonadati</taxon>
        <taxon>Pseudomonadota</taxon>
        <taxon>Alphaproteobacteria</taxon>
        <taxon>Rhodobacterales</taxon>
        <taxon>Paracoccaceae</taxon>
        <taxon>Pontivivens</taxon>
    </lineage>
</organism>
<feature type="transmembrane region" description="Helical" evidence="2">
    <location>
        <begin position="6"/>
        <end position="34"/>
    </location>
</feature>
<proteinExistence type="predicted"/>
<keyword evidence="2" id="KW-1133">Transmembrane helix</keyword>
<evidence type="ECO:0000256" key="2">
    <source>
        <dbReference type="SAM" id="Phobius"/>
    </source>
</evidence>
<dbReference type="AlphaFoldDB" id="A0A2R8ACK9"/>
<dbReference type="PANTHER" id="PTHR30121">
    <property type="entry name" value="UNCHARACTERIZED PROTEIN YJGR-RELATED"/>
    <property type="match status" value="1"/>
</dbReference>
<dbReference type="CDD" id="cd01127">
    <property type="entry name" value="TrwB_TraG_TraD_VirD4"/>
    <property type="match status" value="1"/>
</dbReference>
<sequence length="723" mass="80580">MIEDALGWVIVAAIFVVIAVAIVAMGSVVAVAAVPAGIGYTIYWHQTKSPAARERQAQERTWTLYREVKRKFTSIDIAAFLLDHLGVPEEDDENGYLQLEIAKALVEVEQLDSYPPEPPTLCDTIEGGRYRDFLNQVSPDDYSQRLAHICRVVTLCAEPPTTDNVANLIYTAVETLGDGRPFLPNTTKQLDDNYNAQKQTAPRDYKGDDIIQAYLRGTPLVRMAEMQHDESIEIPHGLRTQHHSIIAGTGHGKTQCLQQMLLQDFEDETSCVIVIDSQGSMLEKLLHVVDWGRCMYLDGGNIAQPLALSAFSIGRTDRPEDEQKVRMAVALYEHMFAARDTALTTTQSTLYRFLSRFLMVIPNANFDTALSILQQGYEPYAEHVDKLDDTSRTFVTSYLCDPNDKRASNSYRTTRQEVARRLFTLMESRTLKGMFNAPESRVDIPAAIRNKKIILINTAQAVLGDEGAQLFGKYCFAQIAMEVLARPETKERVYLYLDEAHEYLSDSPIIRRLYEQGRKRGLCMVTACQELDQLERAGIDKMINGLTSIKFAGGVSAGDAGKLAKEMDMDADMLRGVPELTFAAWLKHNGTGTYKVTPGLLEGQMKEDPDYVQTLKFHMLAEYHYTPYREDEAAEDTEGPEVDAASDTVSDYDSYWADASVGADGDAPAQGSADGLQDETSRDDVPARHEFRPTTADHRSQSSSKGDDLSDRSVDPDAPQNLD</sequence>
<keyword evidence="2" id="KW-0812">Transmembrane</keyword>
<protein>
    <recommendedName>
        <fullName evidence="3">Type IV secretion system coupling protein TraD DNA-binding domain-containing protein</fullName>
    </recommendedName>
</protein>
<evidence type="ECO:0000256" key="1">
    <source>
        <dbReference type="SAM" id="MobiDB-lite"/>
    </source>
</evidence>
<reference evidence="4 5" key="1">
    <citation type="submission" date="2018-03" db="EMBL/GenBank/DDBJ databases">
        <authorList>
            <person name="Keele B.F."/>
        </authorList>
    </citation>
    <scope>NUCLEOTIDE SEQUENCE [LARGE SCALE GENOMIC DNA]</scope>
    <source>
        <strain evidence="4 5">CeCT 8812</strain>
    </source>
</reference>
<evidence type="ECO:0000259" key="3">
    <source>
        <dbReference type="Pfam" id="PF10412"/>
    </source>
</evidence>
<dbReference type="Pfam" id="PF10412">
    <property type="entry name" value="TrwB_AAD_bind"/>
    <property type="match status" value="1"/>
</dbReference>
<accession>A0A2R8ACK9</accession>
<keyword evidence="2" id="KW-0472">Membrane</keyword>
<dbReference type="Proteomes" id="UP000244932">
    <property type="component" value="Unassembled WGS sequence"/>
</dbReference>
<dbReference type="SUPFAM" id="SSF52540">
    <property type="entry name" value="P-loop containing nucleoside triphosphate hydrolases"/>
    <property type="match status" value="1"/>
</dbReference>
<evidence type="ECO:0000313" key="5">
    <source>
        <dbReference type="Proteomes" id="UP000244932"/>
    </source>
</evidence>
<dbReference type="OrthoDB" id="8054438at2"/>
<feature type="region of interest" description="Disordered" evidence="1">
    <location>
        <begin position="658"/>
        <end position="723"/>
    </location>
</feature>
<keyword evidence="5" id="KW-1185">Reference proteome</keyword>
<dbReference type="InterPro" id="IPR027417">
    <property type="entry name" value="P-loop_NTPase"/>
</dbReference>